<dbReference type="InterPro" id="IPR032421">
    <property type="entry name" value="PMT_4TMC"/>
</dbReference>
<reference evidence="14" key="1">
    <citation type="submission" date="2020-01" db="EMBL/GenBank/DDBJ databases">
        <title>Sphingomonas sp. strain CSW-10.</title>
        <authorList>
            <person name="Chen W.-M."/>
        </authorList>
    </citation>
    <scope>NUCLEOTIDE SEQUENCE [LARGE SCALE GENOMIC DNA]</scope>
    <source>
        <strain evidence="14">FSY-8</strain>
    </source>
</reference>
<name>A0ABW9X9H0_9SPHN</name>
<comment type="similarity">
    <text evidence="3 10">Belongs to the glycosyltransferase 39 family.</text>
</comment>
<evidence type="ECO:0000256" key="2">
    <source>
        <dbReference type="ARBA" id="ARBA00004922"/>
    </source>
</evidence>
<gene>
    <name evidence="13" type="ORF">GTZ99_01170</name>
</gene>
<comment type="pathway">
    <text evidence="2 10">Protein modification; protein glycosylation.</text>
</comment>
<comment type="function">
    <text evidence="10">Protein O-mannosyltransferase that catalyzes the transfer of a single mannose residue from a polyprenol phospho-mannosyl lipidic donor to the hydroxyl group of selected serine and threonine residues in acceptor proteins.</text>
</comment>
<evidence type="ECO:0000256" key="8">
    <source>
        <dbReference type="ARBA" id="ARBA00023136"/>
    </source>
</evidence>
<sequence length="445" mass="48834">MPAVPFPRLDGGDVDPWRWHLAITAVFAALVCWRLGIPSKIYFDEVHYVPAARKMLAHLPANAEHPLLGKSAIAAAIALWGDSPVVWRIPSAVMGVVGLFAFGRMLWWAGHIGGHARGRVASVAGMVLLATDFAWFIQSRIAMLDMVMAGFAMMALWLVAAACALPAGTPVWQRSVRLALGGVCLGLAMGAKWSVLPVVALVGLFAVAARGLTGGRAAMARADLAPFPGVSLVEILFYLGSVPLIAYVATFFPAFGWSQNAPSLIGLPQWHTYMLELQASVIKHHPYQSVWYQWVGNWRAIWYLYENVDGAQRGVVLIGNPFSMLVGLGALAWCGWATVRPGGRQRWDTGLVVALYAACLMLWIVGAKPVQFYYHYLLPGTFLMAALALAVEDLWQAGPRWRREALGIVVIAVGIFVWFWPIIAAMPLHKGAMSYEDWMWLKSWQ</sequence>
<feature type="transmembrane region" description="Helical" evidence="10">
    <location>
        <begin position="406"/>
        <end position="428"/>
    </location>
</feature>
<feature type="domain" description="ArnT-like N-terminal" evidence="11">
    <location>
        <begin position="23"/>
        <end position="255"/>
    </location>
</feature>
<feature type="transmembrane region" description="Helical" evidence="10">
    <location>
        <begin position="349"/>
        <end position="367"/>
    </location>
</feature>
<evidence type="ECO:0000259" key="11">
    <source>
        <dbReference type="Pfam" id="PF02366"/>
    </source>
</evidence>
<feature type="transmembrane region" description="Helical" evidence="10">
    <location>
        <begin position="224"/>
        <end position="249"/>
    </location>
</feature>
<dbReference type="InterPro" id="IPR003342">
    <property type="entry name" value="ArnT-like_N"/>
</dbReference>
<organism evidence="13 14">
    <name type="scientific">Novosphingobium ovatum</name>
    <dbReference type="NCBI Taxonomy" id="1908523"/>
    <lineage>
        <taxon>Bacteria</taxon>
        <taxon>Pseudomonadati</taxon>
        <taxon>Pseudomonadota</taxon>
        <taxon>Alphaproteobacteria</taxon>
        <taxon>Sphingomonadales</taxon>
        <taxon>Sphingomonadaceae</taxon>
        <taxon>Novosphingobium</taxon>
    </lineage>
</organism>
<feature type="domain" description="Protein O-mannosyl-transferase C-terminal four TM" evidence="12">
    <location>
        <begin position="270"/>
        <end position="444"/>
    </location>
</feature>
<comment type="caution">
    <text evidence="13">The sequence shown here is derived from an EMBL/GenBank/DDBJ whole genome shotgun (WGS) entry which is preliminary data.</text>
</comment>
<evidence type="ECO:0000256" key="3">
    <source>
        <dbReference type="ARBA" id="ARBA00007222"/>
    </source>
</evidence>
<evidence type="ECO:0000256" key="6">
    <source>
        <dbReference type="ARBA" id="ARBA00022692"/>
    </source>
</evidence>
<comment type="subcellular location">
    <subcellularLocation>
        <location evidence="10">Cell membrane</location>
    </subcellularLocation>
    <subcellularLocation>
        <location evidence="1">Endomembrane system</location>
        <topology evidence="1">Multi-pass membrane protein</topology>
    </subcellularLocation>
</comment>
<dbReference type="Pfam" id="PF16192">
    <property type="entry name" value="PMT_4TMC"/>
    <property type="match status" value="1"/>
</dbReference>
<evidence type="ECO:0000256" key="7">
    <source>
        <dbReference type="ARBA" id="ARBA00022989"/>
    </source>
</evidence>
<evidence type="ECO:0000256" key="4">
    <source>
        <dbReference type="ARBA" id="ARBA00022676"/>
    </source>
</evidence>
<keyword evidence="14" id="KW-1185">Reference proteome</keyword>
<dbReference type="Proteomes" id="UP000753724">
    <property type="component" value="Unassembled WGS sequence"/>
</dbReference>
<dbReference type="PANTHER" id="PTHR10050">
    <property type="entry name" value="DOLICHYL-PHOSPHATE-MANNOSE--PROTEIN MANNOSYLTRANSFERASE"/>
    <property type="match status" value="1"/>
</dbReference>
<feature type="transmembrane region" description="Helical" evidence="10">
    <location>
        <begin position="119"/>
        <end position="137"/>
    </location>
</feature>
<dbReference type="EC" id="2.4.1.-" evidence="10"/>
<evidence type="ECO:0000256" key="10">
    <source>
        <dbReference type="RuleBase" id="RU367007"/>
    </source>
</evidence>
<protein>
    <recommendedName>
        <fullName evidence="9 10">Polyprenol-phosphate-mannose--protein mannosyltransferase</fullName>
        <ecNumber evidence="10">2.4.1.-</ecNumber>
    </recommendedName>
</protein>
<evidence type="ECO:0000256" key="9">
    <source>
        <dbReference type="ARBA" id="ARBA00093617"/>
    </source>
</evidence>
<feature type="transmembrane region" description="Helical" evidence="10">
    <location>
        <begin position="373"/>
        <end position="394"/>
    </location>
</feature>
<keyword evidence="7 10" id="KW-1133">Transmembrane helix</keyword>
<keyword evidence="4 10" id="KW-0328">Glycosyltransferase</keyword>
<feature type="transmembrane region" description="Helical" evidence="10">
    <location>
        <begin position="85"/>
        <end position="107"/>
    </location>
</feature>
<accession>A0ABW9X9H0</accession>
<dbReference type="InterPro" id="IPR027005">
    <property type="entry name" value="PMT-like"/>
</dbReference>
<feature type="transmembrane region" description="Helical" evidence="10">
    <location>
        <begin position="149"/>
        <end position="173"/>
    </location>
</feature>
<evidence type="ECO:0000256" key="1">
    <source>
        <dbReference type="ARBA" id="ARBA00004127"/>
    </source>
</evidence>
<keyword evidence="8 10" id="KW-0472">Membrane</keyword>
<dbReference type="Pfam" id="PF02366">
    <property type="entry name" value="PMT"/>
    <property type="match status" value="1"/>
</dbReference>
<evidence type="ECO:0000313" key="14">
    <source>
        <dbReference type="Proteomes" id="UP000753724"/>
    </source>
</evidence>
<keyword evidence="6 10" id="KW-0812">Transmembrane</keyword>
<evidence type="ECO:0000313" key="13">
    <source>
        <dbReference type="EMBL" id="NBC35165.1"/>
    </source>
</evidence>
<dbReference type="EMBL" id="JAAAPO010000001">
    <property type="protein sequence ID" value="NBC35165.1"/>
    <property type="molecule type" value="Genomic_DNA"/>
</dbReference>
<keyword evidence="10" id="KW-1003">Cell membrane</keyword>
<feature type="transmembrane region" description="Helical" evidence="10">
    <location>
        <begin position="314"/>
        <end position="337"/>
    </location>
</feature>
<keyword evidence="5 10" id="KW-0808">Transferase</keyword>
<evidence type="ECO:0000256" key="5">
    <source>
        <dbReference type="ARBA" id="ARBA00022679"/>
    </source>
</evidence>
<evidence type="ECO:0000259" key="12">
    <source>
        <dbReference type="Pfam" id="PF16192"/>
    </source>
</evidence>
<feature type="transmembrane region" description="Helical" evidence="10">
    <location>
        <begin position="17"/>
        <end position="37"/>
    </location>
</feature>
<feature type="transmembrane region" description="Helical" evidence="10">
    <location>
        <begin position="193"/>
        <end position="212"/>
    </location>
</feature>
<proteinExistence type="inferred from homology"/>